<feature type="compositionally biased region" description="Low complexity" evidence="6">
    <location>
        <begin position="26"/>
        <end position="35"/>
    </location>
</feature>
<keyword evidence="9" id="KW-1185">Reference proteome</keyword>
<dbReference type="InterPro" id="IPR009081">
    <property type="entry name" value="PP-bd_ACP"/>
</dbReference>
<evidence type="ECO:0000256" key="1">
    <source>
        <dbReference type="ARBA" id="ARBA00022450"/>
    </source>
</evidence>
<dbReference type="Proteomes" id="UP000053095">
    <property type="component" value="Unassembled WGS sequence"/>
</dbReference>
<dbReference type="SUPFAM" id="SSF47336">
    <property type="entry name" value="ACP-like"/>
    <property type="match status" value="1"/>
</dbReference>
<keyword evidence="1" id="KW-0596">Phosphopantetheine</keyword>
<gene>
    <name evidence="8" type="ORF">TCE0_022f06742</name>
</gene>
<dbReference type="InterPro" id="IPR050091">
    <property type="entry name" value="PKS_NRPS_Biosynth_Enz"/>
</dbReference>
<keyword evidence="5" id="KW-0175">Coiled coil</keyword>
<feature type="compositionally biased region" description="Low complexity" evidence="6">
    <location>
        <begin position="196"/>
        <end position="209"/>
    </location>
</feature>
<reference evidence="9" key="1">
    <citation type="journal article" date="2015" name="Genome Announc.">
        <title>Draft genome sequence of Talaromyces cellulolyticus strain Y-94, a source of lignocellulosic biomass-degrading enzymes.</title>
        <authorList>
            <person name="Fujii T."/>
            <person name="Koike H."/>
            <person name="Sawayama S."/>
            <person name="Yano S."/>
            <person name="Inoue H."/>
        </authorList>
    </citation>
    <scope>NUCLEOTIDE SEQUENCE [LARGE SCALE GENOMIC DNA]</scope>
    <source>
        <strain evidence="9">Y-94</strain>
    </source>
</reference>
<feature type="region of interest" description="Disordered" evidence="6">
    <location>
        <begin position="181"/>
        <end position="209"/>
    </location>
</feature>
<evidence type="ECO:0000313" key="8">
    <source>
        <dbReference type="EMBL" id="GAM37113.1"/>
    </source>
</evidence>
<dbReference type="InterPro" id="IPR036291">
    <property type="entry name" value="NAD(P)-bd_dom_sf"/>
</dbReference>
<feature type="region of interest" description="Disordered" evidence="6">
    <location>
        <begin position="247"/>
        <end position="267"/>
    </location>
</feature>
<organism evidence="8 9">
    <name type="scientific">Talaromyces pinophilus</name>
    <name type="common">Penicillium pinophilum</name>
    <dbReference type="NCBI Taxonomy" id="128442"/>
    <lineage>
        <taxon>Eukaryota</taxon>
        <taxon>Fungi</taxon>
        <taxon>Dikarya</taxon>
        <taxon>Ascomycota</taxon>
        <taxon>Pezizomycotina</taxon>
        <taxon>Eurotiomycetes</taxon>
        <taxon>Eurotiomycetidae</taxon>
        <taxon>Eurotiales</taxon>
        <taxon>Trichocomaceae</taxon>
        <taxon>Talaromyces</taxon>
        <taxon>Talaromyces sect. Talaromyces</taxon>
    </lineage>
</organism>
<comment type="caution">
    <text evidence="8">The sequence shown here is derived from an EMBL/GenBank/DDBJ whole genome shotgun (WGS) entry which is preliminary data.</text>
</comment>
<evidence type="ECO:0000259" key="7">
    <source>
        <dbReference type="PROSITE" id="PS50075"/>
    </source>
</evidence>
<feature type="domain" description="Carrier" evidence="7">
    <location>
        <begin position="769"/>
        <end position="845"/>
    </location>
</feature>
<dbReference type="GO" id="GO:0044550">
    <property type="term" value="P:secondary metabolite biosynthetic process"/>
    <property type="evidence" value="ECO:0007669"/>
    <property type="project" value="TreeGrafter"/>
</dbReference>
<dbReference type="InterPro" id="IPR057326">
    <property type="entry name" value="KR_dom"/>
</dbReference>
<sequence length="867" mass="94798">MPLFHHNTTASSSSTSPARHSRHDTSPSASATAPTESRRTGLFGSRRHSTSPSAHSTTTTSSTTKSHSGLLHRGATNHEDPSISAAREQVVLAETAERDADRALVAARQAVRDAREHVKRLEAEAKEEARLAKIKQDQARSISKRARPLGLMPKRSLIEREVNLPARRHSSRKSVRLLERQQMANNQRPSPKPKVSEAAAPAESESAHPSYNIHDYFSDYITISLSSIHYGVHEGFHAEYPYDPITPVSSPITQRAGEDDEGPLDDEDTPSFRLPGLSTADQSVIAALQASLLPSIDQVARQARPNAPLKLCNITTLLKSTTFKPALMKITHGRGVDVVLNSLAGELLHASWDCVAAFGKFIELGKRDMLTNGMLNLKPFSKNRTFFGLDMNAMFELSSPEASEGMMEQFHLWWREGKIKPIGMRTVFAADQAPEAFRTLQKGTHIGKILLKMPERGQPLQAMPMPRTARFAADVSYLLVGGFGGIGRAVATWLVERGARHLTILSRSAGISAQSKSFISELQAQGCYVHPVAGDVTDASDVQRAIAACDGRLKGVIQMSLCLRDNNFTSMTLDEWSAALAPKVQGTWNLHNATLGCSLEFFVVFGSMSGACGREGQANYAAANTFLNAFANYRRQLGLPATALELGVVGDTGLVSRNNKLLHGLRAAGVYILKEADVLNGLELSILHSQSCLTTNSGATVGASYMIGAQYSRPISDPTVRPYWNAEAPFASYIQVESMGPRASSKSNTSNIKRLLSEAQKDPSVVHRKETAEIVSQEVCELITMHLPEADNMDHEEKLTVQIDSLMSIEVRNWIRRTLNFEVSLSEIGRAKTVGGLSELLCQRLKDRFPVDQTEFMNFQAVAQASL</sequence>
<dbReference type="AlphaFoldDB" id="A0A6V8HFW9"/>
<dbReference type="SMART" id="SM00822">
    <property type="entry name" value="PKS_KR"/>
    <property type="match status" value="1"/>
</dbReference>
<keyword evidence="2" id="KW-0597">Phosphoprotein</keyword>
<dbReference type="Gene3D" id="3.90.180.10">
    <property type="entry name" value="Medium-chain alcohol dehydrogenases, catalytic domain"/>
    <property type="match status" value="1"/>
</dbReference>
<feature type="compositionally biased region" description="Acidic residues" evidence="6">
    <location>
        <begin position="258"/>
        <end position="267"/>
    </location>
</feature>
<dbReference type="PROSITE" id="PS00012">
    <property type="entry name" value="PHOSPHOPANTETHEINE"/>
    <property type="match status" value="1"/>
</dbReference>
<dbReference type="PROSITE" id="PS50075">
    <property type="entry name" value="CARRIER"/>
    <property type="match status" value="1"/>
</dbReference>
<accession>A0A6V8HFW9</accession>
<keyword evidence="4" id="KW-0511">Multifunctional enzyme</keyword>
<feature type="compositionally biased region" description="Low complexity" evidence="6">
    <location>
        <begin position="9"/>
        <end position="18"/>
    </location>
</feature>
<feature type="region of interest" description="Disordered" evidence="6">
    <location>
        <begin position="1"/>
        <end position="83"/>
    </location>
</feature>
<proteinExistence type="predicted"/>
<dbReference type="InterPro" id="IPR006162">
    <property type="entry name" value="Ppantetheine_attach_site"/>
</dbReference>
<dbReference type="Pfam" id="PF08659">
    <property type="entry name" value="KR"/>
    <property type="match status" value="1"/>
</dbReference>
<dbReference type="InterPro" id="IPR013968">
    <property type="entry name" value="PKS_KR"/>
</dbReference>
<evidence type="ECO:0000256" key="3">
    <source>
        <dbReference type="ARBA" id="ARBA00022679"/>
    </source>
</evidence>
<dbReference type="GO" id="GO:0016491">
    <property type="term" value="F:oxidoreductase activity"/>
    <property type="evidence" value="ECO:0007669"/>
    <property type="project" value="InterPro"/>
</dbReference>
<dbReference type="InterPro" id="IPR020843">
    <property type="entry name" value="ER"/>
</dbReference>
<dbReference type="PANTHER" id="PTHR43775">
    <property type="entry name" value="FATTY ACID SYNTHASE"/>
    <property type="match status" value="1"/>
</dbReference>
<evidence type="ECO:0000256" key="4">
    <source>
        <dbReference type="ARBA" id="ARBA00023268"/>
    </source>
</evidence>
<name>A0A6V8HFW9_TALPI</name>
<dbReference type="Gene3D" id="3.40.50.720">
    <property type="entry name" value="NAD(P)-binding Rossmann-like Domain"/>
    <property type="match status" value="2"/>
</dbReference>
<evidence type="ECO:0000256" key="5">
    <source>
        <dbReference type="SAM" id="Coils"/>
    </source>
</evidence>
<feature type="coiled-coil region" evidence="5">
    <location>
        <begin position="104"/>
        <end position="138"/>
    </location>
</feature>
<dbReference type="Pfam" id="PF00550">
    <property type="entry name" value="PP-binding"/>
    <property type="match status" value="1"/>
</dbReference>
<evidence type="ECO:0000256" key="6">
    <source>
        <dbReference type="SAM" id="MobiDB-lite"/>
    </source>
</evidence>
<protein>
    <recommendedName>
        <fullName evidence="7">Carrier domain-containing protein</fullName>
    </recommendedName>
</protein>
<feature type="compositionally biased region" description="Low complexity" evidence="6">
    <location>
        <begin position="50"/>
        <end position="68"/>
    </location>
</feature>
<dbReference type="SMART" id="SM00829">
    <property type="entry name" value="PKS_ER"/>
    <property type="match status" value="1"/>
</dbReference>
<dbReference type="PANTHER" id="PTHR43775:SF49">
    <property type="entry name" value="SYNTHASE, PUTATIVE (JCVI)-RELATED"/>
    <property type="match status" value="1"/>
</dbReference>
<dbReference type="GO" id="GO:0006633">
    <property type="term" value="P:fatty acid biosynthetic process"/>
    <property type="evidence" value="ECO:0007669"/>
    <property type="project" value="TreeGrafter"/>
</dbReference>
<evidence type="ECO:0000313" key="9">
    <source>
        <dbReference type="Proteomes" id="UP000053095"/>
    </source>
</evidence>
<dbReference type="EMBL" id="DF933818">
    <property type="protein sequence ID" value="GAM37113.1"/>
    <property type="molecule type" value="Genomic_DNA"/>
</dbReference>
<dbReference type="GO" id="GO:0004312">
    <property type="term" value="F:fatty acid synthase activity"/>
    <property type="evidence" value="ECO:0007669"/>
    <property type="project" value="TreeGrafter"/>
</dbReference>
<dbReference type="Pfam" id="PF13602">
    <property type="entry name" value="ADH_zinc_N_2"/>
    <property type="match status" value="1"/>
</dbReference>
<dbReference type="InterPro" id="IPR036736">
    <property type="entry name" value="ACP-like_sf"/>
</dbReference>
<dbReference type="SUPFAM" id="SSF51735">
    <property type="entry name" value="NAD(P)-binding Rossmann-fold domains"/>
    <property type="match status" value="2"/>
</dbReference>
<evidence type="ECO:0000256" key="2">
    <source>
        <dbReference type="ARBA" id="ARBA00022553"/>
    </source>
</evidence>
<keyword evidence="3" id="KW-0808">Transferase</keyword>
<dbReference type="CDD" id="cd05195">
    <property type="entry name" value="enoyl_red"/>
    <property type="match status" value="1"/>
</dbReference>